<name>A0A5C4SCZ4_9FLAO</name>
<dbReference type="EMBL" id="VDCS01000021">
    <property type="protein sequence ID" value="TNJ41348.1"/>
    <property type="molecule type" value="Genomic_DNA"/>
</dbReference>
<dbReference type="InterPro" id="IPR007936">
    <property type="entry name" value="VapE-like_dom"/>
</dbReference>
<feature type="domain" description="Virulence-associated protein E-like" evidence="1">
    <location>
        <begin position="111"/>
        <end position="311"/>
    </location>
</feature>
<dbReference type="PANTHER" id="PTHR34985:SF1">
    <property type="entry name" value="SLR0554 PROTEIN"/>
    <property type="match status" value="1"/>
</dbReference>
<accession>A0A5C4SCZ4</accession>
<evidence type="ECO:0000313" key="3">
    <source>
        <dbReference type="Proteomes" id="UP000308713"/>
    </source>
</evidence>
<gene>
    <name evidence="2" type="ORF">FGF67_16070</name>
</gene>
<reference evidence="2 3" key="1">
    <citation type="submission" date="2019-05" db="EMBL/GenBank/DDBJ databases">
        <title>Tamlana fucoidanivorans sp. nov., isolated from the surface of algae collected from Fujian province in China.</title>
        <authorList>
            <person name="Li J."/>
        </authorList>
    </citation>
    <scope>NUCLEOTIDE SEQUENCE [LARGE SCALE GENOMIC DNA]</scope>
    <source>
        <strain evidence="2 3">CW2-9</strain>
    </source>
</reference>
<evidence type="ECO:0000313" key="2">
    <source>
        <dbReference type="EMBL" id="TNJ41348.1"/>
    </source>
</evidence>
<protein>
    <submittedName>
        <fullName evidence="2">Virulence-associated E family protein</fullName>
    </submittedName>
</protein>
<dbReference type="RefSeq" id="WP_139698785.1">
    <property type="nucleotide sequence ID" value="NZ_CP074074.1"/>
</dbReference>
<dbReference type="Proteomes" id="UP000308713">
    <property type="component" value="Unassembled WGS sequence"/>
</dbReference>
<comment type="caution">
    <text evidence="2">The sequence shown here is derived from an EMBL/GenBank/DDBJ whole genome shotgun (WGS) entry which is preliminary data.</text>
</comment>
<keyword evidence="3" id="KW-1185">Reference proteome</keyword>
<organism evidence="2 3">
    <name type="scientific">Allotamlana fucoidanivorans</name>
    <dbReference type="NCBI Taxonomy" id="2583814"/>
    <lineage>
        <taxon>Bacteria</taxon>
        <taxon>Pseudomonadati</taxon>
        <taxon>Bacteroidota</taxon>
        <taxon>Flavobacteriia</taxon>
        <taxon>Flavobacteriales</taxon>
        <taxon>Flavobacteriaceae</taxon>
        <taxon>Allotamlana</taxon>
    </lineage>
</organism>
<dbReference type="PANTHER" id="PTHR34985">
    <property type="entry name" value="SLR0554 PROTEIN"/>
    <property type="match status" value="1"/>
</dbReference>
<dbReference type="AlphaFoldDB" id="A0A5C4SCZ4"/>
<proteinExistence type="predicted"/>
<dbReference type="Pfam" id="PF05272">
    <property type="entry name" value="VapE-like_dom"/>
    <property type="match status" value="1"/>
</dbReference>
<evidence type="ECO:0000259" key="1">
    <source>
        <dbReference type="Pfam" id="PF05272"/>
    </source>
</evidence>
<dbReference type="OrthoDB" id="9801888at2"/>
<sequence>MQTTKKINSTKGESASIIQDDDKTNEVSTLFHQTEEYLSNHYQLRFNTIALDIEMAHLGSEKWESCNDNSLWVEIRKKGIQIGQNALKAILKSDYVARYNPIANYFKTITEWDGQIDYISQYASYVKLATNENKEQFLYHFKKWCVRAVKCALIEGYFNKQAFVLTDDGNGQNMGKSTWCRNLCPPKLSKYIAEDISNNDKDSRILICKNFLINLDELAALSKKEINQLKSLFSKDQINDRLPYDSKNSIIPRVASFIGSTNMSTFLHDETGSVRWLCFVIEDIDWSYNTEFNIDNLWAQAFTLSNDPYFIAELTREDLLENERRNDKFQFLTAERETLNAFLEPSNPQNGEHLTATKITTYLKSHSGISLNNVQVGKALKACGFERTKVKNVHGYYVKYKAI</sequence>